<sequence length="215" mass="22603">MSTHDELYGQESAHEPSPGGRRHRDEPAHLLNDYDSVEPEPEPVTRWHAGLDFGLLILRIAVGGTALLHGLYRFGMFGGPGMDGVANGLAANGFTSQSTILAYLLGITEVGAGGLLVLGMFTPLVAAAVLSINATAVYLHREIGYFPLVQVDGAQLPGYAFPLMTGAAALALLFTGPGRIAIDVATTWRRKPVPFGIVGVLLAAGAVVAVLMLFR</sequence>
<keyword evidence="10" id="KW-1185">Reference proteome</keyword>
<evidence type="ECO:0000256" key="1">
    <source>
        <dbReference type="ARBA" id="ARBA00004651"/>
    </source>
</evidence>
<keyword evidence="6 8" id="KW-0472">Membrane</keyword>
<evidence type="ECO:0000256" key="5">
    <source>
        <dbReference type="ARBA" id="ARBA00022989"/>
    </source>
</evidence>
<feature type="transmembrane region" description="Helical" evidence="8">
    <location>
        <begin position="53"/>
        <end position="72"/>
    </location>
</feature>
<dbReference type="Pfam" id="PF07681">
    <property type="entry name" value="DoxX"/>
    <property type="match status" value="1"/>
</dbReference>
<keyword evidence="4 8" id="KW-0812">Transmembrane</keyword>
<feature type="transmembrane region" description="Helical" evidence="8">
    <location>
        <begin position="159"/>
        <end position="181"/>
    </location>
</feature>
<evidence type="ECO:0000256" key="2">
    <source>
        <dbReference type="ARBA" id="ARBA00006679"/>
    </source>
</evidence>
<feature type="transmembrane region" description="Helical" evidence="8">
    <location>
        <begin position="84"/>
        <end position="105"/>
    </location>
</feature>
<evidence type="ECO:0000313" key="9">
    <source>
        <dbReference type="EMBL" id="MFC6869981.1"/>
    </source>
</evidence>
<gene>
    <name evidence="9" type="ORF">ACFQGD_22835</name>
</gene>
<dbReference type="RefSeq" id="WP_345393949.1">
    <property type="nucleotide sequence ID" value="NZ_BAABLA010000021.1"/>
</dbReference>
<dbReference type="PANTHER" id="PTHR33452:SF1">
    <property type="entry name" value="INNER MEMBRANE PROTEIN YPHA-RELATED"/>
    <property type="match status" value="1"/>
</dbReference>
<evidence type="ECO:0000313" key="10">
    <source>
        <dbReference type="Proteomes" id="UP001596337"/>
    </source>
</evidence>
<proteinExistence type="inferred from homology"/>
<dbReference type="InterPro" id="IPR051907">
    <property type="entry name" value="DoxX-like_oxidoreductase"/>
</dbReference>
<comment type="similarity">
    <text evidence="2">Belongs to the DoxX family.</text>
</comment>
<reference evidence="10" key="1">
    <citation type="journal article" date="2019" name="Int. J. Syst. Evol. Microbiol.">
        <title>The Global Catalogue of Microorganisms (GCM) 10K type strain sequencing project: providing services to taxonomists for standard genome sequencing and annotation.</title>
        <authorList>
            <consortium name="The Broad Institute Genomics Platform"/>
            <consortium name="The Broad Institute Genome Sequencing Center for Infectious Disease"/>
            <person name="Wu L."/>
            <person name="Ma J."/>
        </authorList>
    </citation>
    <scope>NUCLEOTIDE SEQUENCE [LARGE SCALE GENOMIC DNA]</scope>
    <source>
        <strain evidence="10">KCTC 32255</strain>
    </source>
</reference>
<feature type="region of interest" description="Disordered" evidence="7">
    <location>
        <begin position="1"/>
        <end position="27"/>
    </location>
</feature>
<dbReference type="EMBL" id="JBHSXX010000001">
    <property type="protein sequence ID" value="MFC6869981.1"/>
    <property type="molecule type" value="Genomic_DNA"/>
</dbReference>
<keyword evidence="5 8" id="KW-1133">Transmembrane helix</keyword>
<accession>A0ABW2C3S5</accession>
<dbReference type="PANTHER" id="PTHR33452">
    <property type="entry name" value="OXIDOREDUCTASE CATD-RELATED"/>
    <property type="match status" value="1"/>
</dbReference>
<dbReference type="Proteomes" id="UP001596337">
    <property type="component" value="Unassembled WGS sequence"/>
</dbReference>
<organism evidence="9 10">
    <name type="scientific">Haloechinothrix salitolerans</name>
    <dbReference type="NCBI Taxonomy" id="926830"/>
    <lineage>
        <taxon>Bacteria</taxon>
        <taxon>Bacillati</taxon>
        <taxon>Actinomycetota</taxon>
        <taxon>Actinomycetes</taxon>
        <taxon>Pseudonocardiales</taxon>
        <taxon>Pseudonocardiaceae</taxon>
        <taxon>Haloechinothrix</taxon>
    </lineage>
</organism>
<name>A0ABW2C3S5_9PSEU</name>
<comment type="subcellular location">
    <subcellularLocation>
        <location evidence="1">Cell membrane</location>
        <topology evidence="1">Multi-pass membrane protein</topology>
    </subcellularLocation>
</comment>
<evidence type="ECO:0000256" key="4">
    <source>
        <dbReference type="ARBA" id="ARBA00022692"/>
    </source>
</evidence>
<evidence type="ECO:0000256" key="7">
    <source>
        <dbReference type="SAM" id="MobiDB-lite"/>
    </source>
</evidence>
<dbReference type="InterPro" id="IPR032808">
    <property type="entry name" value="DoxX"/>
</dbReference>
<comment type="caution">
    <text evidence="9">The sequence shown here is derived from an EMBL/GenBank/DDBJ whole genome shotgun (WGS) entry which is preliminary data.</text>
</comment>
<evidence type="ECO:0000256" key="8">
    <source>
        <dbReference type="SAM" id="Phobius"/>
    </source>
</evidence>
<evidence type="ECO:0000256" key="6">
    <source>
        <dbReference type="ARBA" id="ARBA00023136"/>
    </source>
</evidence>
<evidence type="ECO:0000256" key="3">
    <source>
        <dbReference type="ARBA" id="ARBA00022475"/>
    </source>
</evidence>
<protein>
    <submittedName>
        <fullName evidence="9">DoxX family protein</fullName>
    </submittedName>
</protein>
<keyword evidence="3" id="KW-1003">Cell membrane</keyword>
<feature type="transmembrane region" description="Helical" evidence="8">
    <location>
        <begin position="117"/>
        <end position="139"/>
    </location>
</feature>
<feature type="transmembrane region" description="Helical" evidence="8">
    <location>
        <begin position="193"/>
        <end position="214"/>
    </location>
</feature>